<dbReference type="Gene3D" id="2.40.160.10">
    <property type="entry name" value="Porin"/>
    <property type="match status" value="1"/>
</dbReference>
<organism evidence="1 2">
    <name type="scientific">Candidatus Burkholderia pumila</name>
    <dbReference type="NCBI Taxonomy" id="1090375"/>
    <lineage>
        <taxon>Bacteria</taxon>
        <taxon>Pseudomonadati</taxon>
        <taxon>Pseudomonadota</taxon>
        <taxon>Betaproteobacteria</taxon>
        <taxon>Burkholderiales</taxon>
        <taxon>Burkholderiaceae</taxon>
        <taxon>Burkholderia</taxon>
    </lineage>
</organism>
<reference evidence="1 2" key="1">
    <citation type="submission" date="2015-06" db="EMBL/GenBank/DDBJ databases">
        <title>Comparative genomics of Burkholderia leaf nodule symbionts.</title>
        <authorList>
            <person name="Carlier A."/>
            <person name="Eberl L."/>
            <person name="Pinto-Carbo M."/>
        </authorList>
    </citation>
    <scope>NUCLEOTIDE SEQUENCE [LARGE SCALE GENOMIC DNA]</scope>
    <source>
        <strain evidence="1 2">UZHbot3</strain>
    </source>
</reference>
<dbReference type="InterPro" id="IPR023614">
    <property type="entry name" value="Porin_dom_sf"/>
</dbReference>
<keyword evidence="2" id="KW-1185">Reference proteome</keyword>
<name>A0ABR5HMI7_9BURK</name>
<evidence type="ECO:0000313" key="1">
    <source>
        <dbReference type="EMBL" id="KMQ80608.1"/>
    </source>
</evidence>
<sequence length="151" mass="16589">MYGFTSPFTRSANNTLPRRAAAHLRGCGRLRPRLRESRHELIERAIQASEQDATGRRVQNVEVIDEKRFRPDILAGIGYTFTVSDLSNGTQRHYNQLNAGVVYSLSKRTDLIGTVSYQHACGAATQAQIFTTSASSSKNETAAVAALGVKF</sequence>
<gene>
    <name evidence="1" type="ORF">BPMI_04682</name>
</gene>
<proteinExistence type="predicted"/>
<dbReference type="EMBL" id="LELG01000060">
    <property type="protein sequence ID" value="KMQ80608.1"/>
    <property type="molecule type" value="Genomic_DNA"/>
</dbReference>
<comment type="caution">
    <text evidence="1">The sequence shown here is derived from an EMBL/GenBank/DDBJ whole genome shotgun (WGS) entry which is preliminary data.</text>
</comment>
<dbReference type="Proteomes" id="UP000242951">
    <property type="component" value="Unassembled WGS sequence"/>
</dbReference>
<evidence type="ECO:0000313" key="2">
    <source>
        <dbReference type="Proteomes" id="UP000242951"/>
    </source>
</evidence>
<dbReference type="SUPFAM" id="SSF56935">
    <property type="entry name" value="Porins"/>
    <property type="match status" value="1"/>
</dbReference>
<protein>
    <submittedName>
        <fullName evidence="1">Outer membrane protein (Porin)</fullName>
    </submittedName>
</protein>
<accession>A0ABR5HMI7</accession>